<evidence type="ECO:0000259" key="4">
    <source>
        <dbReference type="Pfam" id="PF25455"/>
    </source>
</evidence>
<dbReference type="Pfam" id="PF25455">
    <property type="entry name" value="Beta-barrel_CAF17_C"/>
    <property type="match status" value="1"/>
</dbReference>
<proteinExistence type="predicted"/>
<comment type="subcellular location">
    <subcellularLocation>
        <location evidence="1">Mitochondrion</location>
    </subcellularLocation>
</comment>
<evidence type="ECO:0000256" key="2">
    <source>
        <dbReference type="ARBA" id="ARBA00022946"/>
    </source>
</evidence>
<evidence type="ECO:0000256" key="3">
    <source>
        <dbReference type="ARBA" id="ARBA00023128"/>
    </source>
</evidence>
<gene>
    <name evidence="5" type="ORF">CCAE0312_LOCUS7259</name>
</gene>
<sequence length="256" mass="28145">MWCPRERAVWNAESPDSEMELWPEIQTDENVFLYSDSRSKLMGSRFFTTRQTGFVNASELQSLIRCRAVTKMGIGDYHLRRLALGLPEGHGEAACDFLHQPIPLECNLELLEGVSFSKGCYLGQELTAKTHHTGVVRKRLVPVVLGSTVHAAKNRALALRHEPERASSIMLEYNKGERAEWKNGLKVGSTLTILDNGVDVGQVTSLADGLGMAKLRTDMVFSQGGDLGKALVPGDGGNTAVIPWKPNWFPGHEGAM</sequence>
<feature type="domain" description="CAF17 C-terminal" evidence="4">
    <location>
        <begin position="137"/>
        <end position="250"/>
    </location>
</feature>
<dbReference type="InterPro" id="IPR045179">
    <property type="entry name" value="YgfZ/GcvT"/>
</dbReference>
<evidence type="ECO:0000313" key="5">
    <source>
        <dbReference type="EMBL" id="CAD9235168.1"/>
    </source>
</evidence>
<dbReference type="SUPFAM" id="SSF103025">
    <property type="entry name" value="Folate-binding domain"/>
    <property type="match status" value="1"/>
</dbReference>
<dbReference type="GO" id="GO:0016226">
    <property type="term" value="P:iron-sulfur cluster assembly"/>
    <property type="evidence" value="ECO:0007669"/>
    <property type="project" value="TreeGrafter"/>
</dbReference>
<keyword evidence="2" id="KW-0809">Transit peptide</keyword>
<reference evidence="5" key="1">
    <citation type="submission" date="2021-01" db="EMBL/GenBank/DDBJ databases">
        <authorList>
            <person name="Corre E."/>
            <person name="Pelletier E."/>
            <person name="Niang G."/>
            <person name="Scheremetjew M."/>
            <person name="Finn R."/>
            <person name="Kale V."/>
            <person name="Holt S."/>
            <person name="Cochrane G."/>
            <person name="Meng A."/>
            <person name="Brown T."/>
            <person name="Cohen L."/>
        </authorList>
    </citation>
    <scope>NUCLEOTIDE SEQUENCE</scope>
    <source>
        <strain evidence="5">SAG 36.94</strain>
    </source>
</reference>
<dbReference type="EMBL" id="HBGH01012956">
    <property type="protein sequence ID" value="CAD9235168.1"/>
    <property type="molecule type" value="Transcribed_RNA"/>
</dbReference>
<organism evidence="5">
    <name type="scientific">Compsopogon caeruleus</name>
    <dbReference type="NCBI Taxonomy" id="31354"/>
    <lineage>
        <taxon>Eukaryota</taxon>
        <taxon>Rhodophyta</taxon>
        <taxon>Compsopogonophyceae</taxon>
        <taxon>Compsopogonales</taxon>
        <taxon>Compsopogonaceae</taxon>
        <taxon>Compsopogon</taxon>
    </lineage>
</organism>
<accession>A0A7S1TG96</accession>
<dbReference type="GO" id="GO:0005759">
    <property type="term" value="C:mitochondrial matrix"/>
    <property type="evidence" value="ECO:0007669"/>
    <property type="project" value="TreeGrafter"/>
</dbReference>
<dbReference type="AlphaFoldDB" id="A0A7S1TG96"/>
<dbReference type="NCBIfam" id="TIGR03317">
    <property type="entry name" value="ygfZ_signature"/>
    <property type="match status" value="1"/>
</dbReference>
<dbReference type="PANTHER" id="PTHR22602">
    <property type="entry name" value="TRANSFERASE CAF17, MITOCHONDRIAL-RELATED"/>
    <property type="match status" value="1"/>
</dbReference>
<protein>
    <recommendedName>
        <fullName evidence="4">CAF17 C-terminal domain-containing protein</fullName>
    </recommendedName>
</protein>
<dbReference type="InterPro" id="IPR017703">
    <property type="entry name" value="YgfZ/GCV_T_CS"/>
</dbReference>
<dbReference type="PANTHER" id="PTHR22602:SF0">
    <property type="entry name" value="TRANSFERASE CAF17, MITOCHONDRIAL-RELATED"/>
    <property type="match status" value="1"/>
</dbReference>
<dbReference type="Gene3D" id="2.40.30.160">
    <property type="match status" value="1"/>
</dbReference>
<name>A0A7S1TG96_9RHOD</name>
<evidence type="ECO:0000256" key="1">
    <source>
        <dbReference type="ARBA" id="ARBA00004173"/>
    </source>
</evidence>
<dbReference type="InterPro" id="IPR057460">
    <property type="entry name" value="CAF17_C"/>
</dbReference>
<keyword evidence="3" id="KW-0496">Mitochondrion</keyword>